<dbReference type="AlphaFoldDB" id="A0A084SIG0"/>
<dbReference type="EMBL" id="JPMI01000299">
    <property type="protein sequence ID" value="KFA88245.1"/>
    <property type="molecule type" value="Genomic_DNA"/>
</dbReference>
<reference evidence="2 3" key="1">
    <citation type="submission" date="2014-07" db="EMBL/GenBank/DDBJ databases">
        <title>Draft Genome Sequence of Gephyronic Acid Producer, Cystobacter violaceus Strain Cb vi76.</title>
        <authorList>
            <person name="Stevens D.C."/>
            <person name="Young J."/>
            <person name="Carmichael R."/>
            <person name="Tan J."/>
            <person name="Taylor R.E."/>
        </authorList>
    </citation>
    <scope>NUCLEOTIDE SEQUENCE [LARGE SCALE GENOMIC DNA]</scope>
    <source>
        <strain evidence="2 3">Cb vi76</strain>
    </source>
</reference>
<dbReference type="InterPro" id="IPR036866">
    <property type="entry name" value="RibonucZ/Hydroxyglut_hydro"/>
</dbReference>
<dbReference type="Pfam" id="PF00753">
    <property type="entry name" value="Lactamase_B"/>
    <property type="match status" value="1"/>
</dbReference>
<proteinExistence type="predicted"/>
<dbReference type="InterPro" id="IPR052159">
    <property type="entry name" value="Competence_DNA_uptake"/>
</dbReference>
<evidence type="ECO:0000259" key="1">
    <source>
        <dbReference type="Pfam" id="PF00753"/>
    </source>
</evidence>
<dbReference type="Proteomes" id="UP000028547">
    <property type="component" value="Unassembled WGS sequence"/>
</dbReference>
<name>A0A084SIG0_9BACT</name>
<gene>
    <name evidence="2" type="ORF">Q664_42395</name>
</gene>
<feature type="domain" description="Metallo-beta-lactamase" evidence="1">
    <location>
        <begin position="36"/>
        <end position="84"/>
    </location>
</feature>
<protein>
    <recommendedName>
        <fullName evidence="1">Metallo-beta-lactamase domain-containing protein</fullName>
    </recommendedName>
</protein>
<dbReference type="RefSeq" id="WP_043409353.1">
    <property type="nucleotide sequence ID" value="NZ_JPMI01000299.1"/>
</dbReference>
<evidence type="ECO:0000313" key="2">
    <source>
        <dbReference type="EMBL" id="KFA88245.1"/>
    </source>
</evidence>
<dbReference type="Gene3D" id="3.60.15.10">
    <property type="entry name" value="Ribonuclease Z/Hydroxyacylglutathione hydrolase-like"/>
    <property type="match status" value="1"/>
</dbReference>
<dbReference type="PANTHER" id="PTHR30619">
    <property type="entry name" value="DNA INTERNALIZATION/COMPETENCE PROTEIN COMEC/REC2"/>
    <property type="match status" value="1"/>
</dbReference>
<dbReference type="PANTHER" id="PTHR30619:SF1">
    <property type="entry name" value="RECOMBINATION PROTEIN 2"/>
    <property type="match status" value="1"/>
</dbReference>
<evidence type="ECO:0000313" key="3">
    <source>
        <dbReference type="Proteomes" id="UP000028547"/>
    </source>
</evidence>
<organism evidence="2 3">
    <name type="scientific">Archangium violaceum Cb vi76</name>
    <dbReference type="NCBI Taxonomy" id="1406225"/>
    <lineage>
        <taxon>Bacteria</taxon>
        <taxon>Pseudomonadati</taxon>
        <taxon>Myxococcota</taxon>
        <taxon>Myxococcia</taxon>
        <taxon>Myxococcales</taxon>
        <taxon>Cystobacterineae</taxon>
        <taxon>Archangiaceae</taxon>
        <taxon>Archangium</taxon>
    </lineage>
</organism>
<dbReference type="InterPro" id="IPR001279">
    <property type="entry name" value="Metallo-B-lactamas"/>
</dbReference>
<sequence>MAWNLEIHHIDVGQGDSTLIIARDINFFGNVVQTQAALVDGGTYAKGVDVHDYVTNTANLNQVDVIVATHYDADHFGGLRRVLGNGTAVYDNALIFDQGEPGQISVKSSRGQTGFVQHISNREQDYTAYLTAINSRGARNRVTANVSCAPPSTHMTALAGWRQPNWLLGEELLWHGAVPPVGAPTITCIAANQYVDGVVGGPFTSGMAVDPKNEKSLALLVEFNNFRYYLGGDIESTQETRIAQRINPANNAQGRVLAMKVSHHGSDRSTAATFVNRLRPSAAFISCGFDNTHHHPRPTVLQNLQNCATLQHYYLTADRNNQAFRTRVGKNGPPAVAPNLAGAYTAKAVVAGCWGGLYDAGPGVREGNIILSVTTAQSLQPVTGAIPMGTHRFRVTCESANCANHQNVQNDHD</sequence>
<comment type="caution">
    <text evidence="2">The sequence shown here is derived from an EMBL/GenBank/DDBJ whole genome shotgun (WGS) entry which is preliminary data.</text>
</comment>
<accession>A0A084SIG0</accession>
<dbReference type="SUPFAM" id="SSF56281">
    <property type="entry name" value="Metallo-hydrolase/oxidoreductase"/>
    <property type="match status" value="1"/>
</dbReference>